<evidence type="ECO:0000313" key="3">
    <source>
        <dbReference type="Proteomes" id="UP000198635"/>
    </source>
</evidence>
<dbReference type="AlphaFoldDB" id="A0A1I3TEI8"/>
<reference evidence="3" key="1">
    <citation type="submission" date="2016-10" db="EMBL/GenBank/DDBJ databases">
        <authorList>
            <person name="Varghese N."/>
            <person name="Submissions S."/>
        </authorList>
    </citation>
    <scope>NUCLEOTIDE SEQUENCE [LARGE SCALE GENOMIC DNA]</scope>
    <source>
        <strain evidence="3">DSM 5918</strain>
    </source>
</reference>
<dbReference type="Proteomes" id="UP000198635">
    <property type="component" value="Unassembled WGS sequence"/>
</dbReference>
<evidence type="ECO:0000256" key="1">
    <source>
        <dbReference type="SAM" id="Phobius"/>
    </source>
</evidence>
<evidence type="ECO:0000313" key="2">
    <source>
        <dbReference type="EMBL" id="SFJ67887.1"/>
    </source>
</evidence>
<keyword evidence="1" id="KW-0812">Transmembrane</keyword>
<proteinExistence type="predicted"/>
<dbReference type="InterPro" id="IPR007813">
    <property type="entry name" value="PilN"/>
</dbReference>
<accession>A0A1I3TEI8</accession>
<dbReference type="Pfam" id="PF05137">
    <property type="entry name" value="PilN"/>
    <property type="match status" value="1"/>
</dbReference>
<dbReference type="PANTHER" id="PTHR40278:SF1">
    <property type="entry name" value="DNA UTILIZATION PROTEIN HOFN"/>
    <property type="match status" value="1"/>
</dbReference>
<sequence length="194" mass="21865">MIKINLLPQQKRTKSTNIEKSFVFFVLGVILVLGSVFAVDYYFSAQLADLNASVSKKTQTKTLLEKEVAKVNQTIQELQDIEGRIKIIKQVRLRQGLPVKYIDEVVINMPQNKLWVEKFNVDANGNIALSGVALDNQAFVSFVERLRLSKYIASVDTRRTSRREIDGLGLVSFECSVKAQEYFENISTNGTTNG</sequence>
<gene>
    <name evidence="2" type="ORF">SAMN04488082_105152</name>
</gene>
<keyword evidence="3" id="KW-1185">Reference proteome</keyword>
<dbReference type="STRING" id="52560.SAMN04488082_105152"/>
<keyword evidence="1" id="KW-1133">Transmembrane helix</keyword>
<protein>
    <submittedName>
        <fullName evidence="2">Type IV pilus assembly protein PilN</fullName>
    </submittedName>
</protein>
<dbReference type="EMBL" id="FORX01000005">
    <property type="protein sequence ID" value="SFJ67887.1"/>
    <property type="molecule type" value="Genomic_DNA"/>
</dbReference>
<dbReference type="RefSeq" id="WP_092373643.1">
    <property type="nucleotide sequence ID" value="NZ_FORX01000005.1"/>
</dbReference>
<feature type="transmembrane region" description="Helical" evidence="1">
    <location>
        <begin position="21"/>
        <end position="43"/>
    </location>
</feature>
<dbReference type="OrthoDB" id="5296173at2"/>
<dbReference type="PANTHER" id="PTHR40278">
    <property type="entry name" value="DNA UTILIZATION PROTEIN HOFN"/>
    <property type="match status" value="1"/>
</dbReference>
<name>A0A1I3TEI8_9BACT</name>
<keyword evidence="1" id="KW-0472">Membrane</keyword>
<dbReference type="InterPro" id="IPR052534">
    <property type="entry name" value="Extracell_DNA_Util/SecSys_Comp"/>
</dbReference>
<organism evidence="2 3">
    <name type="scientific">Desulfomicrobium apsheronum</name>
    <dbReference type="NCBI Taxonomy" id="52560"/>
    <lineage>
        <taxon>Bacteria</taxon>
        <taxon>Pseudomonadati</taxon>
        <taxon>Thermodesulfobacteriota</taxon>
        <taxon>Desulfovibrionia</taxon>
        <taxon>Desulfovibrionales</taxon>
        <taxon>Desulfomicrobiaceae</taxon>
        <taxon>Desulfomicrobium</taxon>
    </lineage>
</organism>